<dbReference type="InterPro" id="IPR027417">
    <property type="entry name" value="P-loop_NTPase"/>
</dbReference>
<protein>
    <submittedName>
        <fullName evidence="1">Chloramphenicol phosphotransferase CPT</fullName>
    </submittedName>
</protein>
<dbReference type="Gene3D" id="3.40.50.300">
    <property type="entry name" value="P-loop containing nucleotide triphosphate hydrolases"/>
    <property type="match status" value="1"/>
</dbReference>
<evidence type="ECO:0000313" key="1">
    <source>
        <dbReference type="EMBL" id="UWX62867.1"/>
    </source>
</evidence>
<sequence length="178" mass="18939">MNGQVIVLNGGSSAGKSSLARQLQNVLPGVWLTLGVDTFIEALPPALQSSDAGVNFGPDGQVTTGETFRRLDMAWSRGVGEMARHGANVIVDEVFLGGADSQARWLSALEGLNVLWVGVKCDAAVAERRELERVDRVVGMARLQAELVHQGVRYDLEVDTTHTSTSACARQIAALVLG</sequence>
<dbReference type="Proteomes" id="UP001060261">
    <property type="component" value="Chromosome"/>
</dbReference>
<dbReference type="Pfam" id="PF07931">
    <property type="entry name" value="CPT"/>
    <property type="match status" value="1"/>
</dbReference>
<organism evidence="1 2">
    <name type="scientific">Deinococcus rubellus</name>
    <dbReference type="NCBI Taxonomy" id="1889240"/>
    <lineage>
        <taxon>Bacteria</taxon>
        <taxon>Thermotogati</taxon>
        <taxon>Deinococcota</taxon>
        <taxon>Deinococci</taxon>
        <taxon>Deinococcales</taxon>
        <taxon>Deinococcaceae</taxon>
        <taxon>Deinococcus</taxon>
    </lineage>
</organism>
<dbReference type="NCBIfam" id="NF033114">
    <property type="entry name" value="phos_trans_CPT"/>
    <property type="match status" value="1"/>
</dbReference>
<dbReference type="SUPFAM" id="SSF52540">
    <property type="entry name" value="P-loop containing nucleoside triphosphate hydrolases"/>
    <property type="match status" value="1"/>
</dbReference>
<proteinExistence type="predicted"/>
<dbReference type="InterPro" id="IPR012853">
    <property type="entry name" value="CPT"/>
</dbReference>
<dbReference type="RefSeq" id="WP_260559161.1">
    <property type="nucleotide sequence ID" value="NZ_BAABEC010000071.1"/>
</dbReference>
<gene>
    <name evidence="1" type="primary">cpt</name>
    <name evidence="1" type="ORF">N0D28_08795</name>
</gene>
<keyword evidence="2" id="KW-1185">Reference proteome</keyword>
<evidence type="ECO:0000313" key="2">
    <source>
        <dbReference type="Proteomes" id="UP001060261"/>
    </source>
</evidence>
<dbReference type="EMBL" id="CP104213">
    <property type="protein sequence ID" value="UWX62867.1"/>
    <property type="molecule type" value="Genomic_DNA"/>
</dbReference>
<name>A0ABY5YCT3_9DEIO</name>
<dbReference type="PIRSF" id="PIRSF007531">
    <property type="entry name" value="CPT"/>
    <property type="match status" value="1"/>
</dbReference>
<accession>A0ABY5YCT3</accession>
<reference evidence="1" key="1">
    <citation type="submission" date="2022-09" db="EMBL/GenBank/DDBJ databases">
        <title>genome sequence of Deinococcus rubellus.</title>
        <authorList>
            <person name="Srinivasan S."/>
        </authorList>
    </citation>
    <scope>NUCLEOTIDE SEQUENCE</scope>
    <source>
        <strain evidence="1">Ant6</strain>
    </source>
</reference>